<keyword evidence="2" id="KW-1185">Reference proteome</keyword>
<evidence type="ECO:0000313" key="2">
    <source>
        <dbReference type="Proteomes" id="UP001177260"/>
    </source>
</evidence>
<dbReference type="Proteomes" id="UP001177260">
    <property type="component" value="Unassembled WGS sequence"/>
</dbReference>
<name>A0ACC3B322_9EURO</name>
<sequence length="649" mass="74295">MPGYRQWHCRPVFWRYSFAPRHVSQSVRHASDIDPKYHHKWRTEDIRPTLQPSPANLLRFALTGTTVANKPNKKPAALPMELKAVFETDWSSDAASLPAFWSQQQRMYNTPTWEKFVYGLRFKTQRVAHLQVFIQRHIYDEEGVELLQARACRLLAYALENCQRHNSYQEILAVLNAIILRCHKLGAHVSKHLHALAIHYASLAFSADAMRPHVEEFARRDQKLKGRYSASLSTTSIFSLHSLESPDLQNDMESMRRLIGATSSTEQLAPHSLHPRLFWGQDIPTHRQELYLPLLAELHMDALLDSVWETIKESNLAKKNLWPIYLCVVYMVKTGKSSKAGVYLKEVSDLFDGTLPNISKMKYLNILLEDQEIGKALPQLAGAQERLGILEAQLKILERRLGIRWEPGQSAHVGLSDPDCNATEKPLFDMDGDTPGYDSNERLVAEIMTLGCSKSVEELGRIADLLDDHEGQLVPISTPNEKLEFAWSPERSPIKFSDTPPTLQTDFSKPYTVSSLGLLRIRLRDNQISPAPQYSARIIQLGRLLLRRRGQRRQRRQPGTNEWIYVDYEWTPTDYIVGWDRVHARFVLVYASKDEGFQPMIRCASIIPPAGPINTEYTEPWFISALQQPLRKSHFYGAVEEDPGLDLVD</sequence>
<evidence type="ECO:0000313" key="1">
    <source>
        <dbReference type="EMBL" id="KAK1144256.1"/>
    </source>
</evidence>
<reference evidence="1 2" key="1">
    <citation type="journal article" date="2023" name="ACS Omega">
        <title>Identification of the Neoaspergillic Acid Biosynthesis Gene Cluster by Establishing an In Vitro CRISPR-Ribonucleoprotein Genetic System in Aspergillus melleus.</title>
        <authorList>
            <person name="Yuan B."/>
            <person name="Grau M.F."/>
            <person name="Murata R.M."/>
            <person name="Torok T."/>
            <person name="Venkateswaran K."/>
            <person name="Stajich J.E."/>
            <person name="Wang C.C.C."/>
        </authorList>
    </citation>
    <scope>NUCLEOTIDE SEQUENCE [LARGE SCALE GENOMIC DNA]</scope>
    <source>
        <strain evidence="1 2">IMV 1140</strain>
    </source>
</reference>
<gene>
    <name evidence="1" type="ORF">N8T08_005669</name>
</gene>
<organism evidence="1 2">
    <name type="scientific">Aspergillus melleus</name>
    <dbReference type="NCBI Taxonomy" id="138277"/>
    <lineage>
        <taxon>Eukaryota</taxon>
        <taxon>Fungi</taxon>
        <taxon>Dikarya</taxon>
        <taxon>Ascomycota</taxon>
        <taxon>Pezizomycotina</taxon>
        <taxon>Eurotiomycetes</taxon>
        <taxon>Eurotiomycetidae</taxon>
        <taxon>Eurotiales</taxon>
        <taxon>Aspergillaceae</taxon>
        <taxon>Aspergillus</taxon>
        <taxon>Aspergillus subgen. Circumdati</taxon>
    </lineage>
</organism>
<proteinExistence type="predicted"/>
<comment type="caution">
    <text evidence="1">The sequence shown here is derived from an EMBL/GenBank/DDBJ whole genome shotgun (WGS) entry which is preliminary data.</text>
</comment>
<accession>A0ACC3B322</accession>
<dbReference type="EMBL" id="JAOPJF010000032">
    <property type="protein sequence ID" value="KAK1144256.1"/>
    <property type="molecule type" value="Genomic_DNA"/>
</dbReference>
<protein>
    <submittedName>
        <fullName evidence="1">Uncharacterized protein</fullName>
    </submittedName>
</protein>